<evidence type="ECO:0000259" key="3">
    <source>
        <dbReference type="Pfam" id="PF18962"/>
    </source>
</evidence>
<protein>
    <submittedName>
        <fullName evidence="5">Uncharacterized protein</fullName>
    </submittedName>
</protein>
<dbReference type="PANTHER" id="PTHR46433">
    <property type="entry name" value="ANK_REP_REGION DOMAIN-CONTAINING PROTEIN-RELATED"/>
    <property type="match status" value="1"/>
</dbReference>
<dbReference type="Pfam" id="PF18962">
    <property type="entry name" value="Por_Secre_tail"/>
    <property type="match status" value="1"/>
</dbReference>
<dbReference type="Proteomes" id="UP000028980">
    <property type="component" value="Unassembled WGS sequence"/>
</dbReference>
<dbReference type="PANTHER" id="PTHR46433:SF1">
    <property type="entry name" value="ANKYRIN REPEAT-CONTAINING PROTEIN"/>
    <property type="match status" value="1"/>
</dbReference>
<feature type="domain" description="Secretion system C-terminal sorting" evidence="3">
    <location>
        <begin position="841"/>
        <end position="911"/>
    </location>
</feature>
<dbReference type="AlphaFoldDB" id="A0A081DDW2"/>
<dbReference type="InterPro" id="IPR047589">
    <property type="entry name" value="DUF11_rpt"/>
</dbReference>
<dbReference type="InterPro" id="IPR055353">
    <property type="entry name" value="DUF7619"/>
</dbReference>
<sequence>MKTNYLFIAITFILCINASAQIINIPDNTLKNLLVNTNVTDTTGNGGADSDVDTNNDGEIQQSEANNVTTLYLGFNTGVQSLEGIQFFNNLEELRIRNSQVSNVPVFTMNSLKLIILDDNQVSNIDVSNLPNLEVLLLDDTLVSNIDVTQNPNLEQLSSANNNLSNIDVTQNPNLQQLILNNNSLSSINITQNPNLVALELNDNNLSTIDLSQNSLLSKIALNNNPISSLDVSSSPDINTFELDNTLITNLDLSNQLTIYYLTVVNTPLVSFTGLSNKLELDSLIIKNTSLTSLVINNNSSFVSGIEIENNSLLTSIQMNNNDGFFGNNIINNPPNLLNLEANNNSTFGLYTDNNGLENIRIENGTQLDYIQFNNEANLQELSFLKTDTSTFGNNFIINNCIIDRLIIKNGISDVINFTGTNSINYICGDNDEILALSATLNNGGITNVNLNTYCTFTPGGDLHKITGDVRIDSDLNGCSVSDTRFTDFKFTVDNGTTSAIFFESPGYDYEIAVPQGNYTIRPEPVAPALYNPLNTFNANFSMGSPDVIQDICLVPNGSDIDLAIIIDEILPARPGFVSGYRLICSNLGTAASNGTVFLNYNNSLVQYQGSSESPASVNNGILSWNLNTLQPGQTHIITTDFRINSPMDIPAVNGGDVLVYFGGDIAAPSGVADVNTSNNTFEFAQTIVNSYDPNDIACLEGAILDPANVGEDLHYKIRFENTGTASAINVVVKNTIDTSRLDITSFQPLTSSHPMQTRIIDGNVVEFIFENINLDFNDATNDGYLIYKIQSLPTLQLGDMIGNQAEIYFDFNFPIITNDHMVTIDQTASLNDANSNSVSLFPNPSYGKVTINSSSYIQAIQIFDHLGRIVKSLSVKQENLEMNIDISELNTGLYFIKVKNESGEQSIKLIKE</sequence>
<feature type="chain" id="PRO_5001756626" evidence="2">
    <location>
        <begin position="21"/>
        <end position="913"/>
    </location>
</feature>
<feature type="domain" description="DUF7619" evidence="4">
    <location>
        <begin position="693"/>
        <end position="821"/>
    </location>
</feature>
<reference evidence="5 6" key="1">
    <citation type="journal article" date="2014" name="Genome Announc.">
        <title>Draft Genome Sequences of Marine Flavobacterium Nonlabens Strains NR17, NR24, NR27, NR32, NR33, and Ara13.</title>
        <authorList>
            <person name="Nakanishi M."/>
            <person name="Meirelles P."/>
            <person name="Suzuki R."/>
            <person name="Takatani N."/>
            <person name="Mino S."/>
            <person name="Suda W."/>
            <person name="Oshima K."/>
            <person name="Hattori M."/>
            <person name="Ohkuma M."/>
            <person name="Hosokawa M."/>
            <person name="Miyashita K."/>
            <person name="Thompson F.L."/>
            <person name="Niwa A."/>
            <person name="Sawabe T."/>
            <person name="Sawabe T."/>
        </authorList>
    </citation>
    <scope>NUCLEOTIDE SEQUENCE [LARGE SCALE GENOMIC DNA]</scope>
    <source>
        <strain evidence="6">JCM19296</strain>
    </source>
</reference>
<dbReference type="EMBL" id="BBLG01000006">
    <property type="protein sequence ID" value="GAK77108.1"/>
    <property type="molecule type" value="Genomic_DNA"/>
</dbReference>
<keyword evidence="1 2" id="KW-0732">Signal</keyword>
<organism evidence="5 6">
    <name type="scientific">Nonlabens ulvanivorans</name>
    <name type="common">Persicivirga ulvanivorans</name>
    <dbReference type="NCBI Taxonomy" id="906888"/>
    <lineage>
        <taxon>Bacteria</taxon>
        <taxon>Pseudomonadati</taxon>
        <taxon>Bacteroidota</taxon>
        <taxon>Flavobacteriia</taxon>
        <taxon>Flavobacteriales</taxon>
        <taxon>Flavobacteriaceae</taxon>
        <taxon>Nonlabens</taxon>
    </lineage>
</organism>
<dbReference type="NCBIfam" id="TIGR01451">
    <property type="entry name" value="B_ant_repeat"/>
    <property type="match status" value="1"/>
</dbReference>
<evidence type="ECO:0000313" key="6">
    <source>
        <dbReference type="Proteomes" id="UP000028980"/>
    </source>
</evidence>
<evidence type="ECO:0000259" key="4">
    <source>
        <dbReference type="Pfam" id="PF24595"/>
    </source>
</evidence>
<dbReference type="NCBIfam" id="TIGR04183">
    <property type="entry name" value="Por_Secre_tail"/>
    <property type="match status" value="1"/>
</dbReference>
<feature type="signal peptide" evidence="2">
    <location>
        <begin position="1"/>
        <end position="20"/>
    </location>
</feature>
<comment type="caution">
    <text evidence="5">The sequence shown here is derived from an EMBL/GenBank/DDBJ whole genome shotgun (WGS) entry which is preliminary data.</text>
</comment>
<evidence type="ECO:0000313" key="5">
    <source>
        <dbReference type="EMBL" id="GAK77108.1"/>
    </source>
</evidence>
<dbReference type="Gene3D" id="3.80.10.10">
    <property type="entry name" value="Ribonuclease Inhibitor"/>
    <property type="match status" value="1"/>
</dbReference>
<evidence type="ECO:0000256" key="2">
    <source>
        <dbReference type="SAM" id="SignalP"/>
    </source>
</evidence>
<evidence type="ECO:0000256" key="1">
    <source>
        <dbReference type="ARBA" id="ARBA00022729"/>
    </source>
</evidence>
<gene>
    <name evidence="5" type="ORF">JCM19296_2712</name>
</gene>
<name>A0A081DDW2_NONUL</name>
<dbReference type="InterPro" id="IPR032675">
    <property type="entry name" value="LRR_dom_sf"/>
</dbReference>
<proteinExistence type="predicted"/>
<accession>A0A081DDW2</accession>
<dbReference type="InterPro" id="IPR026444">
    <property type="entry name" value="Secre_tail"/>
</dbReference>
<dbReference type="SUPFAM" id="SSF52058">
    <property type="entry name" value="L domain-like"/>
    <property type="match status" value="1"/>
</dbReference>
<dbReference type="Pfam" id="PF24595">
    <property type="entry name" value="DUF7619"/>
    <property type="match status" value="1"/>
</dbReference>